<evidence type="ECO:0000313" key="3">
    <source>
        <dbReference type="Proteomes" id="UP000292082"/>
    </source>
</evidence>
<keyword evidence="3" id="KW-1185">Reference proteome</keyword>
<feature type="compositionally biased region" description="Polar residues" evidence="1">
    <location>
        <begin position="340"/>
        <end position="352"/>
    </location>
</feature>
<dbReference type="Proteomes" id="UP000292082">
    <property type="component" value="Unassembled WGS sequence"/>
</dbReference>
<dbReference type="EMBL" id="ML145129">
    <property type="protein sequence ID" value="TBU58037.1"/>
    <property type="molecule type" value="Genomic_DNA"/>
</dbReference>
<sequence length="421" mass="47692">MRRITQLYRVPDSEKRSHLAMLRDVAHFMPRQFSPFKDFSSLFVTGMNIWQLAPQSELEIINAIKAMRKLKLNVARYYFWVFEELLNEHIIFSSYVERLKNRPKDIILMGRFLAFHARAARATDIRTLKVELPKFLETVELPAHKIPPLTPAEYSNKECNCGFYSTCTARLLVNINERDEFDRAPDLYRNRRIAETPAVKNQRLRDDPATDENSTFPSFLFPDDLQYQLEDPARGIFKSRIMLKCVRTLLMGATAADRPAGSRGTGRSSLAKKYHVHCVSAAVLAYVAILVRFLLDSKPEWDGDNPNGSGKTLHGDLLEFLGIEYDKLQLKRLEQKKTSLYDNNDNTNLNSSPDREPNVRERALAMRRAQLLEKFEATLELGDDNPLEVSGTLCTAMAGSAFDATGSSSDAQVSGSDGTSA</sequence>
<dbReference type="InterPro" id="IPR046521">
    <property type="entry name" value="DUF6698"/>
</dbReference>
<protein>
    <submittedName>
        <fullName evidence="2">Uncharacterized protein</fullName>
    </submittedName>
</protein>
<name>A0A4Q9PU39_9APHY</name>
<reference evidence="2 3" key="1">
    <citation type="submission" date="2019-01" db="EMBL/GenBank/DDBJ databases">
        <title>Draft genome sequences of three monokaryotic isolates of the white-rot basidiomycete fungus Dichomitus squalens.</title>
        <authorList>
            <consortium name="DOE Joint Genome Institute"/>
            <person name="Lopez S.C."/>
            <person name="Andreopoulos B."/>
            <person name="Pangilinan J."/>
            <person name="Lipzen A."/>
            <person name="Riley R."/>
            <person name="Ahrendt S."/>
            <person name="Ng V."/>
            <person name="Barry K."/>
            <person name="Daum C."/>
            <person name="Grigoriev I.V."/>
            <person name="Hilden K.S."/>
            <person name="Makela M.R."/>
            <person name="de Vries R.P."/>
        </authorList>
    </citation>
    <scope>NUCLEOTIDE SEQUENCE [LARGE SCALE GENOMIC DNA]</scope>
    <source>
        <strain evidence="2 3">CBS 464.89</strain>
    </source>
</reference>
<dbReference type="AlphaFoldDB" id="A0A4Q9PU39"/>
<feature type="region of interest" description="Disordered" evidence="1">
    <location>
        <begin position="339"/>
        <end position="358"/>
    </location>
</feature>
<organism evidence="2 3">
    <name type="scientific">Dichomitus squalens</name>
    <dbReference type="NCBI Taxonomy" id="114155"/>
    <lineage>
        <taxon>Eukaryota</taxon>
        <taxon>Fungi</taxon>
        <taxon>Dikarya</taxon>
        <taxon>Basidiomycota</taxon>
        <taxon>Agaricomycotina</taxon>
        <taxon>Agaricomycetes</taxon>
        <taxon>Polyporales</taxon>
        <taxon>Polyporaceae</taxon>
        <taxon>Dichomitus</taxon>
    </lineage>
</organism>
<accession>A0A4Q9PU39</accession>
<proteinExistence type="predicted"/>
<gene>
    <name evidence="2" type="ORF">BD310DRAFT_948949</name>
</gene>
<dbReference type="Pfam" id="PF20414">
    <property type="entry name" value="DUF6698"/>
    <property type="match status" value="1"/>
</dbReference>
<evidence type="ECO:0000256" key="1">
    <source>
        <dbReference type="SAM" id="MobiDB-lite"/>
    </source>
</evidence>
<evidence type="ECO:0000313" key="2">
    <source>
        <dbReference type="EMBL" id="TBU58037.1"/>
    </source>
</evidence>